<evidence type="ECO:0000256" key="3">
    <source>
        <dbReference type="ARBA" id="ARBA00022475"/>
    </source>
</evidence>
<keyword evidence="5 7" id="KW-1133">Transmembrane helix</keyword>
<evidence type="ECO:0000313" key="10">
    <source>
        <dbReference type="EMBL" id="SVE34326.1"/>
    </source>
</evidence>
<dbReference type="GO" id="GO:0005886">
    <property type="term" value="C:plasma membrane"/>
    <property type="evidence" value="ECO:0007669"/>
    <property type="project" value="UniProtKB-SubCell"/>
</dbReference>
<proteinExistence type="inferred from homology"/>
<dbReference type="GO" id="GO:0008381">
    <property type="term" value="F:mechanosensitive monoatomic ion channel activity"/>
    <property type="evidence" value="ECO:0007669"/>
    <property type="project" value="InterPro"/>
</dbReference>
<comment type="similarity">
    <text evidence="2">Belongs to the MscS (TC 1.A.23) family.</text>
</comment>
<dbReference type="InterPro" id="IPR006685">
    <property type="entry name" value="MscS_channel_2nd"/>
</dbReference>
<dbReference type="PANTHER" id="PTHR30221:SF8">
    <property type="entry name" value="SMALL-CONDUCTANCE MECHANOSENSITIVE CHANNEL"/>
    <property type="match status" value="1"/>
</dbReference>
<name>A0A383CPP0_9ZZZZ</name>
<dbReference type="Pfam" id="PF00924">
    <property type="entry name" value="MS_channel_2nd"/>
    <property type="match status" value="1"/>
</dbReference>
<sequence>VNSSRLLKQPGLATMVSGGLGSMWESFMLAGAGSSGGGSSSILDSLIKQAPGLITQWGPKIALALTLLFVFWLASRIVRKMILAAGEKGEIDYHVVRLMAMAARVGLLIAGIITSLGTLGVDVSALVAGLGLTGFALGFAVKDTISNILAGVLLLVYRPFALKDYVEVKGMKGLVKAIDLRYTTLKHEGQTILLPNSLLFTNPITIGKAQSK</sequence>
<keyword evidence="6 7" id="KW-0472">Membrane</keyword>
<feature type="transmembrane region" description="Helical" evidence="7">
    <location>
        <begin position="54"/>
        <end position="74"/>
    </location>
</feature>
<dbReference type="Pfam" id="PF21088">
    <property type="entry name" value="MS_channel_1st"/>
    <property type="match status" value="1"/>
</dbReference>
<evidence type="ECO:0000256" key="2">
    <source>
        <dbReference type="ARBA" id="ARBA00008017"/>
    </source>
</evidence>
<dbReference type="InterPro" id="IPR049142">
    <property type="entry name" value="MS_channel_1st"/>
</dbReference>
<dbReference type="AlphaFoldDB" id="A0A383CPP0"/>
<evidence type="ECO:0000256" key="7">
    <source>
        <dbReference type="SAM" id="Phobius"/>
    </source>
</evidence>
<evidence type="ECO:0000256" key="1">
    <source>
        <dbReference type="ARBA" id="ARBA00004651"/>
    </source>
</evidence>
<protein>
    <recommendedName>
        <fullName evidence="11">Mechanosensitive ion channel</fullName>
    </recommendedName>
</protein>
<dbReference type="InterPro" id="IPR045275">
    <property type="entry name" value="MscS_archaea/bacteria_type"/>
</dbReference>
<evidence type="ECO:0000256" key="5">
    <source>
        <dbReference type="ARBA" id="ARBA00022989"/>
    </source>
</evidence>
<keyword evidence="3" id="KW-1003">Cell membrane</keyword>
<dbReference type="EMBL" id="UINC01210722">
    <property type="protein sequence ID" value="SVE34326.1"/>
    <property type="molecule type" value="Genomic_DNA"/>
</dbReference>
<evidence type="ECO:0008006" key="11">
    <source>
        <dbReference type="Google" id="ProtNLM"/>
    </source>
</evidence>
<reference evidence="10" key="1">
    <citation type="submission" date="2018-05" db="EMBL/GenBank/DDBJ databases">
        <authorList>
            <person name="Lanie J.A."/>
            <person name="Ng W.-L."/>
            <person name="Kazmierczak K.M."/>
            <person name="Andrzejewski T.M."/>
            <person name="Davidsen T.M."/>
            <person name="Wayne K.J."/>
            <person name="Tettelin H."/>
            <person name="Glass J.I."/>
            <person name="Rusch D."/>
            <person name="Podicherti R."/>
            <person name="Tsui H.-C.T."/>
            <person name="Winkler M.E."/>
        </authorList>
    </citation>
    <scope>NUCLEOTIDE SEQUENCE</scope>
</reference>
<dbReference type="Gene3D" id="2.30.30.60">
    <property type="match status" value="1"/>
</dbReference>
<dbReference type="SUPFAM" id="SSF82861">
    <property type="entry name" value="Mechanosensitive channel protein MscS (YggB), transmembrane region"/>
    <property type="match status" value="1"/>
</dbReference>
<comment type="subcellular location">
    <subcellularLocation>
        <location evidence="1">Cell membrane</location>
        <topology evidence="1">Multi-pass membrane protein</topology>
    </subcellularLocation>
</comment>
<dbReference type="Gene3D" id="1.10.287.1260">
    <property type="match status" value="1"/>
</dbReference>
<keyword evidence="4 7" id="KW-0812">Transmembrane</keyword>
<feature type="domain" description="Mechanosensitive ion channel MscS" evidence="8">
    <location>
        <begin position="143"/>
        <end position="205"/>
    </location>
</feature>
<dbReference type="InterPro" id="IPR011014">
    <property type="entry name" value="MscS_channel_TM-2"/>
</dbReference>
<dbReference type="PANTHER" id="PTHR30221">
    <property type="entry name" value="SMALL-CONDUCTANCE MECHANOSENSITIVE CHANNEL"/>
    <property type="match status" value="1"/>
</dbReference>
<organism evidence="10">
    <name type="scientific">marine metagenome</name>
    <dbReference type="NCBI Taxonomy" id="408172"/>
    <lineage>
        <taxon>unclassified sequences</taxon>
        <taxon>metagenomes</taxon>
        <taxon>ecological metagenomes</taxon>
    </lineage>
</organism>
<accession>A0A383CPP0</accession>
<feature type="domain" description="Mechanosensitive ion channel transmembrane helices 2/3" evidence="9">
    <location>
        <begin position="104"/>
        <end position="142"/>
    </location>
</feature>
<evidence type="ECO:0000256" key="6">
    <source>
        <dbReference type="ARBA" id="ARBA00023136"/>
    </source>
</evidence>
<evidence type="ECO:0000259" key="9">
    <source>
        <dbReference type="Pfam" id="PF21088"/>
    </source>
</evidence>
<dbReference type="InterPro" id="IPR010920">
    <property type="entry name" value="LSM_dom_sf"/>
</dbReference>
<gene>
    <name evidence="10" type="ORF">METZ01_LOCUS487180</name>
</gene>
<feature type="non-terminal residue" evidence="10">
    <location>
        <position position="1"/>
    </location>
</feature>
<evidence type="ECO:0000259" key="8">
    <source>
        <dbReference type="Pfam" id="PF00924"/>
    </source>
</evidence>
<dbReference type="InterPro" id="IPR023408">
    <property type="entry name" value="MscS_beta-dom_sf"/>
</dbReference>
<dbReference type="SUPFAM" id="SSF50182">
    <property type="entry name" value="Sm-like ribonucleoproteins"/>
    <property type="match status" value="1"/>
</dbReference>
<evidence type="ECO:0000256" key="4">
    <source>
        <dbReference type="ARBA" id="ARBA00022692"/>
    </source>
</evidence>